<dbReference type="SMART" id="SM00849">
    <property type="entry name" value="Lactamase_B"/>
    <property type="match status" value="1"/>
</dbReference>
<proteinExistence type="predicted"/>
<dbReference type="SUPFAM" id="SSF56281">
    <property type="entry name" value="Metallo-hydrolase/oxidoreductase"/>
    <property type="match status" value="1"/>
</dbReference>
<reference evidence="2 3" key="1">
    <citation type="submission" date="2020-10" db="EMBL/GenBank/DDBJ databases">
        <title>Draft genome of Ramlibacter aquaticus LMG 30558.</title>
        <authorList>
            <person name="Props R."/>
        </authorList>
    </citation>
    <scope>NUCLEOTIDE SEQUENCE [LARGE SCALE GENOMIC DNA]</scope>
    <source>
        <strain evidence="2 3">LMG 30558</strain>
    </source>
</reference>
<organism evidence="2 3">
    <name type="scientific">Ramlibacter aquaticus</name>
    <dbReference type="NCBI Taxonomy" id="2780094"/>
    <lineage>
        <taxon>Bacteria</taxon>
        <taxon>Pseudomonadati</taxon>
        <taxon>Pseudomonadota</taxon>
        <taxon>Betaproteobacteria</taxon>
        <taxon>Burkholderiales</taxon>
        <taxon>Comamonadaceae</taxon>
        <taxon>Ramlibacter</taxon>
    </lineage>
</organism>
<protein>
    <submittedName>
        <fullName evidence="2">MBL fold metallo-hydrolase</fullName>
    </submittedName>
</protein>
<dbReference type="Gene3D" id="3.60.15.10">
    <property type="entry name" value="Ribonuclease Z/Hydroxyacylglutathione hydrolase-like"/>
    <property type="match status" value="1"/>
</dbReference>
<dbReference type="PANTHER" id="PTHR42951:SF14">
    <property type="entry name" value="METALLO-BETA-LACTAMASE SUPERFAMILY PROTEIN"/>
    <property type="match status" value="1"/>
</dbReference>
<dbReference type="InterPro" id="IPR036866">
    <property type="entry name" value="RibonucZ/Hydroxyglut_hydro"/>
</dbReference>
<feature type="domain" description="Metallo-beta-lactamase" evidence="1">
    <location>
        <begin position="20"/>
        <end position="205"/>
    </location>
</feature>
<dbReference type="CDD" id="cd06262">
    <property type="entry name" value="metallo-hydrolase-like_MBL-fold"/>
    <property type="match status" value="1"/>
</dbReference>
<dbReference type="InterPro" id="IPR001279">
    <property type="entry name" value="Metallo-B-lactamas"/>
</dbReference>
<dbReference type="Pfam" id="PF00753">
    <property type="entry name" value="Lactamase_B"/>
    <property type="match status" value="1"/>
</dbReference>
<dbReference type="Proteomes" id="UP000715965">
    <property type="component" value="Unassembled WGS sequence"/>
</dbReference>
<evidence type="ECO:0000313" key="2">
    <source>
        <dbReference type="EMBL" id="MBE7942399.1"/>
    </source>
</evidence>
<dbReference type="PANTHER" id="PTHR42951">
    <property type="entry name" value="METALLO-BETA-LACTAMASE DOMAIN-CONTAINING"/>
    <property type="match status" value="1"/>
</dbReference>
<keyword evidence="3" id="KW-1185">Reference proteome</keyword>
<gene>
    <name evidence="2" type="ORF">IM725_17655</name>
</gene>
<dbReference type="InterPro" id="IPR050855">
    <property type="entry name" value="NDM-1-like"/>
</dbReference>
<evidence type="ECO:0000313" key="3">
    <source>
        <dbReference type="Proteomes" id="UP000715965"/>
    </source>
</evidence>
<sequence length="309" mass="32919">MHVTTALPQGVAVLERGWLSSNNIVFHGEGVNAVVDTGYVTHAAQTVALVEHALGGRPLALVISTHLHSDHCGGNAALQARWPQARTLVPPGQAEAVRRWDPVALSHAPTGQRCAPFRLDGVLELGRGIRLGDAEWEIHAAPGHDPHAVMLFEPISATLISADALWENGFGVVFPELEGEDAFDAVGASLDLVERLQPRVVIPGHGRPFGGDAVAPALARARSRLAAFVASPRRHASHGAKVLLKFKLLELQSAPLDGFLAWAGGTPHLETVRSVHFPELSMDTWLRGLVDELVQSGVAARSGDRLDNA</sequence>
<evidence type="ECO:0000259" key="1">
    <source>
        <dbReference type="SMART" id="SM00849"/>
    </source>
</evidence>
<comment type="caution">
    <text evidence="2">The sequence shown here is derived from an EMBL/GenBank/DDBJ whole genome shotgun (WGS) entry which is preliminary data.</text>
</comment>
<dbReference type="EMBL" id="JADDOJ010000096">
    <property type="protein sequence ID" value="MBE7942399.1"/>
    <property type="molecule type" value="Genomic_DNA"/>
</dbReference>
<name>A0ABR9SJ57_9BURK</name>
<accession>A0ABR9SJ57</accession>